<evidence type="ECO:0000256" key="9">
    <source>
        <dbReference type="SAM" id="MobiDB-lite"/>
    </source>
</evidence>
<organism evidence="12 13">
    <name type="scientific">Conger conger</name>
    <name type="common">Conger eel</name>
    <name type="synonym">Muraena conger</name>
    <dbReference type="NCBI Taxonomy" id="82655"/>
    <lineage>
        <taxon>Eukaryota</taxon>
        <taxon>Metazoa</taxon>
        <taxon>Chordata</taxon>
        <taxon>Craniata</taxon>
        <taxon>Vertebrata</taxon>
        <taxon>Euteleostomi</taxon>
        <taxon>Actinopterygii</taxon>
        <taxon>Neopterygii</taxon>
        <taxon>Teleostei</taxon>
        <taxon>Anguilliformes</taxon>
        <taxon>Congridae</taxon>
        <taxon>Conger</taxon>
    </lineage>
</organism>
<dbReference type="PANTHER" id="PTHR45828">
    <property type="entry name" value="CYTOCHROME B561/FERRIC REDUCTASE TRANSMEMBRANE"/>
    <property type="match status" value="1"/>
</dbReference>
<evidence type="ECO:0000256" key="5">
    <source>
        <dbReference type="ARBA" id="ARBA00022588"/>
    </source>
</evidence>
<dbReference type="Pfam" id="PF02014">
    <property type="entry name" value="Reeler"/>
    <property type="match status" value="1"/>
</dbReference>
<comment type="caution">
    <text evidence="12">The sequence shown here is derived from an EMBL/GenBank/DDBJ whole genome shotgun (WGS) entry which is preliminary data.</text>
</comment>
<proteinExistence type="inferred from homology"/>
<keyword evidence="6 10" id="KW-0732">Signal</keyword>
<keyword evidence="8" id="KW-0044">Antibiotic</keyword>
<evidence type="ECO:0000256" key="6">
    <source>
        <dbReference type="ARBA" id="ARBA00022729"/>
    </source>
</evidence>
<reference evidence="12" key="1">
    <citation type="journal article" date="2023" name="Science">
        <title>Genome structures resolve the early diversification of teleost fishes.</title>
        <authorList>
            <person name="Parey E."/>
            <person name="Louis A."/>
            <person name="Montfort J."/>
            <person name="Bouchez O."/>
            <person name="Roques C."/>
            <person name="Iampietro C."/>
            <person name="Lluch J."/>
            <person name="Castinel A."/>
            <person name="Donnadieu C."/>
            <person name="Desvignes T."/>
            <person name="Floi Bucao C."/>
            <person name="Jouanno E."/>
            <person name="Wen M."/>
            <person name="Mejri S."/>
            <person name="Dirks R."/>
            <person name="Jansen H."/>
            <person name="Henkel C."/>
            <person name="Chen W.J."/>
            <person name="Zahm M."/>
            <person name="Cabau C."/>
            <person name="Klopp C."/>
            <person name="Thompson A.W."/>
            <person name="Robinson-Rechavi M."/>
            <person name="Braasch I."/>
            <person name="Lecointre G."/>
            <person name="Bobe J."/>
            <person name="Postlethwait J.H."/>
            <person name="Berthelot C."/>
            <person name="Roest Crollius H."/>
            <person name="Guiguen Y."/>
        </authorList>
    </citation>
    <scope>NUCLEOTIDE SEQUENCE</scope>
    <source>
        <strain evidence="12">Concon-B</strain>
    </source>
</reference>
<dbReference type="GO" id="GO:0045087">
    <property type="term" value="P:innate immune response"/>
    <property type="evidence" value="ECO:0007669"/>
    <property type="project" value="UniProtKB-KW"/>
</dbReference>
<feature type="signal peptide" evidence="10">
    <location>
        <begin position="1"/>
        <end position="23"/>
    </location>
</feature>
<dbReference type="EMBL" id="JAFJMO010000008">
    <property type="protein sequence ID" value="KAJ8268717.1"/>
    <property type="molecule type" value="Genomic_DNA"/>
</dbReference>
<evidence type="ECO:0000256" key="1">
    <source>
        <dbReference type="ARBA" id="ARBA00004613"/>
    </source>
</evidence>
<dbReference type="Gene3D" id="2.60.40.4060">
    <property type="entry name" value="Reeler domain"/>
    <property type="match status" value="1"/>
</dbReference>
<evidence type="ECO:0000256" key="10">
    <source>
        <dbReference type="SAM" id="SignalP"/>
    </source>
</evidence>
<dbReference type="InterPro" id="IPR042307">
    <property type="entry name" value="Reeler_sf"/>
</dbReference>
<keyword evidence="7" id="KW-0391">Immunity</keyword>
<evidence type="ECO:0000256" key="7">
    <source>
        <dbReference type="ARBA" id="ARBA00022859"/>
    </source>
</evidence>
<evidence type="ECO:0000256" key="2">
    <source>
        <dbReference type="ARBA" id="ARBA00008501"/>
    </source>
</evidence>
<name>A0A9Q1DFB4_CONCO</name>
<keyword evidence="4" id="KW-0929">Antimicrobial</keyword>
<keyword evidence="5" id="KW-0399">Innate immunity</keyword>
<comment type="similarity">
    <text evidence="2">Belongs to the insect defense protein family.</text>
</comment>
<dbReference type="PROSITE" id="PS51019">
    <property type="entry name" value="REELIN"/>
    <property type="match status" value="1"/>
</dbReference>
<evidence type="ECO:0000256" key="3">
    <source>
        <dbReference type="ARBA" id="ARBA00022525"/>
    </source>
</evidence>
<dbReference type="GO" id="GO:0005576">
    <property type="term" value="C:extracellular region"/>
    <property type="evidence" value="ECO:0007669"/>
    <property type="project" value="UniProtKB-SubCell"/>
</dbReference>
<keyword evidence="3" id="KW-0964">Secreted</keyword>
<accession>A0A9Q1DFB4</accession>
<sequence>MKRPRCVLQGLCVALCVRLCVRAYEEGSQLVSRGTTACKDLKVDHPTRAGTSAQMSPPPYIITVSQTSHQPGDTITVTISGFWLRGFLLLAQLVGGDFAVGTFALTDATETQLLACNGANSAVTQQRDKNLSQVNVIWTSPLSQPIGDIVFKATVVQIFPIFWEAIPSATVKGPVVTTTTAPPTTTTAPPTTTAALPTTTTALPTTTPPTTTAALPTTTTAPPTTTTALPTTTTALPTTAPPTTTTAPPTTTTALPTTTTALPTTTPPTTTTAPPTTIANPNISMAGCGSTFDCVSNPPDCDIENMPCEFAKIPKSNETKMQGRIQMRGETVGYFAVGNLPNTPMTSSNAIACAQNTNGTFSVFHLQFNMCSVLILQTVGTDVLGSLNAAVLRCTFLIRNTEILPQLTNRSAVFFATGTFEGGKLGPPNVTLLASPGASATPATITGGVSAGSSLAAGTHIEGLTVLTVSLALRMLWTPH</sequence>
<comment type="subcellular location">
    <subcellularLocation>
        <location evidence="1">Secreted</location>
    </subcellularLocation>
</comment>
<dbReference type="InterPro" id="IPR051237">
    <property type="entry name" value="Ferric-chelate_Red/DefProt"/>
</dbReference>
<dbReference type="OrthoDB" id="6418377at2759"/>
<dbReference type="GO" id="GO:0016020">
    <property type="term" value="C:membrane"/>
    <property type="evidence" value="ECO:0007669"/>
    <property type="project" value="TreeGrafter"/>
</dbReference>
<dbReference type="CDD" id="cd08544">
    <property type="entry name" value="Reeler"/>
    <property type="match status" value="1"/>
</dbReference>
<keyword evidence="13" id="KW-1185">Reference proteome</keyword>
<evidence type="ECO:0000256" key="8">
    <source>
        <dbReference type="ARBA" id="ARBA00023022"/>
    </source>
</evidence>
<evidence type="ECO:0000313" key="12">
    <source>
        <dbReference type="EMBL" id="KAJ8268717.1"/>
    </source>
</evidence>
<gene>
    <name evidence="12" type="ORF">COCON_G00113240</name>
</gene>
<dbReference type="PANTHER" id="PTHR45828:SF9">
    <property type="entry name" value="CELL WALL INTEGRITY AND STRESS RESPONSE COMPONENT 4-LIKE-RELATED"/>
    <property type="match status" value="1"/>
</dbReference>
<feature type="domain" description="Reelin" evidence="11">
    <location>
        <begin position="23"/>
        <end position="189"/>
    </location>
</feature>
<evidence type="ECO:0000259" key="11">
    <source>
        <dbReference type="PROSITE" id="PS51019"/>
    </source>
</evidence>
<dbReference type="InterPro" id="IPR002861">
    <property type="entry name" value="Reeler_dom"/>
</dbReference>
<dbReference type="AlphaFoldDB" id="A0A9Q1DFB4"/>
<protein>
    <recommendedName>
        <fullName evidence="11">Reelin domain-containing protein</fullName>
    </recommendedName>
</protein>
<evidence type="ECO:0000313" key="13">
    <source>
        <dbReference type="Proteomes" id="UP001152803"/>
    </source>
</evidence>
<dbReference type="Proteomes" id="UP001152803">
    <property type="component" value="Unassembled WGS sequence"/>
</dbReference>
<evidence type="ECO:0000256" key="4">
    <source>
        <dbReference type="ARBA" id="ARBA00022529"/>
    </source>
</evidence>
<dbReference type="GO" id="GO:0042742">
    <property type="term" value="P:defense response to bacterium"/>
    <property type="evidence" value="ECO:0007669"/>
    <property type="project" value="UniProtKB-KW"/>
</dbReference>
<feature type="chain" id="PRO_5040396561" description="Reelin domain-containing protein" evidence="10">
    <location>
        <begin position="24"/>
        <end position="480"/>
    </location>
</feature>
<feature type="compositionally biased region" description="Low complexity" evidence="9">
    <location>
        <begin position="179"/>
        <end position="277"/>
    </location>
</feature>
<feature type="region of interest" description="Disordered" evidence="9">
    <location>
        <begin position="179"/>
        <end position="279"/>
    </location>
</feature>